<dbReference type="OrthoDB" id="635146at2"/>
<dbReference type="GO" id="GO:0003824">
    <property type="term" value="F:catalytic activity"/>
    <property type="evidence" value="ECO:0007669"/>
    <property type="project" value="InterPro"/>
</dbReference>
<protein>
    <recommendedName>
        <fullName evidence="2">Endonuclease/exonuclease/phosphatase domain-containing protein</fullName>
    </recommendedName>
</protein>
<accession>A0A3Q9INI6</accession>
<dbReference type="Pfam" id="PF03372">
    <property type="entry name" value="Exo_endo_phos"/>
    <property type="match status" value="1"/>
</dbReference>
<feature type="transmembrane region" description="Helical" evidence="1">
    <location>
        <begin position="67"/>
        <end position="83"/>
    </location>
</feature>
<dbReference type="Proteomes" id="UP000270673">
    <property type="component" value="Chromosome"/>
</dbReference>
<keyword evidence="4" id="KW-1185">Reference proteome</keyword>
<dbReference type="GO" id="GO:0016020">
    <property type="term" value="C:membrane"/>
    <property type="evidence" value="ECO:0007669"/>
    <property type="project" value="GOC"/>
</dbReference>
<dbReference type="SUPFAM" id="SSF56219">
    <property type="entry name" value="DNase I-like"/>
    <property type="match status" value="1"/>
</dbReference>
<dbReference type="KEGG" id="buy:D8S85_07550"/>
<dbReference type="InterPro" id="IPR051916">
    <property type="entry name" value="GPI-anchor_lipid_remodeler"/>
</dbReference>
<keyword evidence="1" id="KW-0812">Transmembrane</keyword>
<keyword evidence="1" id="KW-1133">Transmembrane helix</keyword>
<organism evidence="3 4">
    <name type="scientific">Butyricimonas faecalis</name>
    <dbReference type="NCBI Taxonomy" id="2093856"/>
    <lineage>
        <taxon>Bacteria</taxon>
        <taxon>Pseudomonadati</taxon>
        <taxon>Bacteroidota</taxon>
        <taxon>Bacteroidia</taxon>
        <taxon>Bacteroidales</taxon>
        <taxon>Odoribacteraceae</taxon>
        <taxon>Butyricimonas</taxon>
    </lineage>
</organism>
<sequence>MAALRFFFYLLMKPATLGMAFLGIAGIFAPSTNPNSWWLPALSGLFMPAIIFANLYLLIFWAICKKWWIILPCVTIICNYNYFTGTFQSPWKKDILYTQENDITIASYNVNGFSWIARNVQYDIKKIVEENHIDILCIQEHCEKTNLDSVAIQQEFGLPHRRVYFNKQTTWANFGISIYSRYPIIRYGEINFNSEKNNGMWADILVREDTIRVFNNHLQTTNVSMNSKKYKAYKSVKDWKGQARTLVNIVEQLKDNFIIRANQAMQIRKIIDTTRYPIIVCGDFNDTPVSFAYNHIAGNNLTDGFRDRGKGYGYSFNGMKGLLRIDFISYDKSFTGLEYDSPRLPWSDHNPIIMTVKLKHSI</sequence>
<name>A0A3Q9INI6_9BACT</name>
<dbReference type="RefSeq" id="WP_106480178.1">
    <property type="nucleotide sequence ID" value="NZ_CP032819.1"/>
</dbReference>
<dbReference type="EMBL" id="CP032819">
    <property type="protein sequence ID" value="AZS29433.1"/>
    <property type="molecule type" value="Genomic_DNA"/>
</dbReference>
<dbReference type="PANTHER" id="PTHR14859:SF15">
    <property type="entry name" value="ENDONUCLEASE_EXONUCLEASE_PHOSPHATASE DOMAIN-CONTAINING PROTEIN"/>
    <property type="match status" value="1"/>
</dbReference>
<feature type="transmembrane region" description="Helical" evidence="1">
    <location>
        <begin position="37"/>
        <end position="60"/>
    </location>
</feature>
<dbReference type="GO" id="GO:0006506">
    <property type="term" value="P:GPI anchor biosynthetic process"/>
    <property type="evidence" value="ECO:0007669"/>
    <property type="project" value="TreeGrafter"/>
</dbReference>
<evidence type="ECO:0000259" key="2">
    <source>
        <dbReference type="Pfam" id="PF03372"/>
    </source>
</evidence>
<feature type="transmembrane region" description="Helical" evidence="1">
    <location>
        <begin position="7"/>
        <end position="31"/>
    </location>
</feature>
<evidence type="ECO:0000313" key="4">
    <source>
        <dbReference type="Proteomes" id="UP000270673"/>
    </source>
</evidence>
<dbReference type="CDD" id="cd09084">
    <property type="entry name" value="EEP-2"/>
    <property type="match status" value="1"/>
</dbReference>
<dbReference type="InterPro" id="IPR036691">
    <property type="entry name" value="Endo/exonu/phosph_ase_sf"/>
</dbReference>
<keyword evidence="1" id="KW-0472">Membrane</keyword>
<evidence type="ECO:0000313" key="3">
    <source>
        <dbReference type="EMBL" id="AZS29433.1"/>
    </source>
</evidence>
<evidence type="ECO:0000256" key="1">
    <source>
        <dbReference type="SAM" id="Phobius"/>
    </source>
</evidence>
<dbReference type="AlphaFoldDB" id="A0A3Q9INI6"/>
<dbReference type="InterPro" id="IPR005135">
    <property type="entry name" value="Endo/exonuclease/phosphatase"/>
</dbReference>
<dbReference type="Gene3D" id="3.60.10.10">
    <property type="entry name" value="Endonuclease/exonuclease/phosphatase"/>
    <property type="match status" value="1"/>
</dbReference>
<gene>
    <name evidence="3" type="ORF">D8S85_07550</name>
</gene>
<proteinExistence type="predicted"/>
<feature type="domain" description="Endonuclease/exonuclease/phosphatase" evidence="2">
    <location>
        <begin position="106"/>
        <end position="349"/>
    </location>
</feature>
<dbReference type="PANTHER" id="PTHR14859">
    <property type="entry name" value="CALCOFLUOR WHITE HYPERSENSITIVE PROTEIN PRECURSOR"/>
    <property type="match status" value="1"/>
</dbReference>
<reference evidence="3 4" key="1">
    <citation type="submission" date="2018-10" db="EMBL/GenBank/DDBJ databases">
        <title>Butyricimonas faecalis sp. nov., isolated from human faeces and emended description of the genus Butyricimonas.</title>
        <authorList>
            <person name="Le Roy T."/>
            <person name="Van der Smissen P."/>
            <person name="Paquot A."/>
            <person name="Delzenne N."/>
            <person name="Muccioli G."/>
            <person name="Collet J.-F."/>
            <person name="Cani P.D."/>
        </authorList>
    </citation>
    <scope>NUCLEOTIDE SEQUENCE [LARGE SCALE GENOMIC DNA]</scope>
    <source>
        <strain evidence="3 4">H184</strain>
    </source>
</reference>